<comment type="caution">
    <text evidence="2">The sequence shown here is derived from an EMBL/GenBank/DDBJ whole genome shotgun (WGS) entry which is preliminary data.</text>
</comment>
<protein>
    <submittedName>
        <fullName evidence="2">Uncharacterized protein</fullName>
    </submittedName>
</protein>
<dbReference type="AlphaFoldDB" id="A0A5C6BV49"/>
<evidence type="ECO:0000313" key="3">
    <source>
        <dbReference type="Proteomes" id="UP000319908"/>
    </source>
</evidence>
<keyword evidence="3" id="KW-1185">Reference proteome</keyword>
<sequence length="51" mass="5399">MDAEHGGFARTLDRIPWTPVSLPDLHRSLGMSGVPWQKPGNAPSLSGTSAV</sequence>
<evidence type="ECO:0000313" key="2">
    <source>
        <dbReference type="EMBL" id="TWU15928.1"/>
    </source>
</evidence>
<dbReference type="EMBL" id="SJPU01000002">
    <property type="protein sequence ID" value="TWU15928.1"/>
    <property type="molecule type" value="Genomic_DNA"/>
</dbReference>
<reference evidence="2 3" key="1">
    <citation type="journal article" date="2020" name="Antonie Van Leeuwenhoek">
        <title>Rhodopirellula heiligendammensis sp. nov., Rhodopirellula pilleata sp. nov., and Rhodopirellula solitaria sp. nov. isolated from natural or artificial marine surfaces in Northern Germany and California, USA, and emended description of the genus Rhodopirellula.</title>
        <authorList>
            <person name="Kallscheuer N."/>
            <person name="Wiegand S."/>
            <person name="Jogler M."/>
            <person name="Boedeker C."/>
            <person name="Peeters S.H."/>
            <person name="Rast P."/>
            <person name="Heuer A."/>
            <person name="Jetten M.S.M."/>
            <person name="Rohde M."/>
            <person name="Jogler C."/>
        </authorList>
    </citation>
    <scope>NUCLEOTIDE SEQUENCE [LARGE SCALE GENOMIC DNA]</scope>
    <source>
        <strain evidence="2 3">Poly21</strain>
    </source>
</reference>
<evidence type="ECO:0000256" key="1">
    <source>
        <dbReference type="SAM" id="MobiDB-lite"/>
    </source>
</evidence>
<gene>
    <name evidence="2" type="ORF">Poly21_31320</name>
</gene>
<dbReference type="Proteomes" id="UP000319908">
    <property type="component" value="Unassembled WGS sequence"/>
</dbReference>
<organism evidence="2 3">
    <name type="scientific">Allorhodopirellula heiligendammensis</name>
    <dbReference type="NCBI Taxonomy" id="2714739"/>
    <lineage>
        <taxon>Bacteria</taxon>
        <taxon>Pseudomonadati</taxon>
        <taxon>Planctomycetota</taxon>
        <taxon>Planctomycetia</taxon>
        <taxon>Pirellulales</taxon>
        <taxon>Pirellulaceae</taxon>
        <taxon>Allorhodopirellula</taxon>
    </lineage>
</organism>
<name>A0A5C6BV49_9BACT</name>
<proteinExistence type="predicted"/>
<accession>A0A5C6BV49</accession>
<feature type="region of interest" description="Disordered" evidence="1">
    <location>
        <begin position="28"/>
        <end position="51"/>
    </location>
</feature>